<feature type="domain" description="Ig-like" evidence="6">
    <location>
        <begin position="129"/>
        <end position="225"/>
    </location>
</feature>
<feature type="transmembrane region" description="Helical" evidence="4">
    <location>
        <begin position="332"/>
        <end position="356"/>
    </location>
</feature>
<keyword evidence="8" id="KW-1185">Reference proteome</keyword>
<dbReference type="EMBL" id="JAGEUA010000001">
    <property type="protein sequence ID" value="KAL1022551.1"/>
    <property type="molecule type" value="Genomic_DNA"/>
</dbReference>
<feature type="chain" id="PRO_5044764002" description="Ig-like domain-containing protein" evidence="5">
    <location>
        <begin position="21"/>
        <end position="384"/>
    </location>
</feature>
<proteinExistence type="predicted"/>
<evidence type="ECO:0000313" key="8">
    <source>
        <dbReference type="Proteomes" id="UP001557470"/>
    </source>
</evidence>
<keyword evidence="4" id="KW-1133">Transmembrane helix</keyword>
<dbReference type="SUPFAM" id="SSF48726">
    <property type="entry name" value="Immunoglobulin"/>
    <property type="match status" value="2"/>
</dbReference>
<dbReference type="SMART" id="SM00409">
    <property type="entry name" value="IG"/>
    <property type="match status" value="2"/>
</dbReference>
<evidence type="ECO:0000256" key="1">
    <source>
        <dbReference type="ARBA" id="ARBA00004370"/>
    </source>
</evidence>
<dbReference type="InterPro" id="IPR050671">
    <property type="entry name" value="CD300_family_receptors"/>
</dbReference>
<evidence type="ECO:0000313" key="7">
    <source>
        <dbReference type="EMBL" id="KAL1022551.1"/>
    </source>
</evidence>
<dbReference type="AlphaFoldDB" id="A0ABD0Y688"/>
<reference evidence="7 8" key="1">
    <citation type="submission" date="2024-06" db="EMBL/GenBank/DDBJ databases">
        <authorList>
            <person name="Pan Q."/>
            <person name="Wen M."/>
            <person name="Jouanno E."/>
            <person name="Zahm M."/>
            <person name="Klopp C."/>
            <person name="Cabau C."/>
            <person name="Louis A."/>
            <person name="Berthelot C."/>
            <person name="Parey E."/>
            <person name="Roest Crollius H."/>
            <person name="Montfort J."/>
            <person name="Robinson-Rechavi M."/>
            <person name="Bouchez O."/>
            <person name="Lampietro C."/>
            <person name="Lopez Roques C."/>
            <person name="Donnadieu C."/>
            <person name="Postlethwait J."/>
            <person name="Bobe J."/>
            <person name="Verreycken H."/>
            <person name="Guiguen Y."/>
        </authorList>
    </citation>
    <scope>NUCLEOTIDE SEQUENCE [LARGE SCALE GENOMIC DNA]</scope>
    <source>
        <strain evidence="7">Up_M1</strain>
        <tissue evidence="7">Testis</tissue>
    </source>
</reference>
<dbReference type="InterPro" id="IPR003599">
    <property type="entry name" value="Ig_sub"/>
</dbReference>
<dbReference type="InterPro" id="IPR007110">
    <property type="entry name" value="Ig-like_dom"/>
</dbReference>
<dbReference type="InterPro" id="IPR036179">
    <property type="entry name" value="Ig-like_dom_sf"/>
</dbReference>
<dbReference type="GO" id="GO:0016020">
    <property type="term" value="C:membrane"/>
    <property type="evidence" value="ECO:0007669"/>
    <property type="project" value="UniProtKB-SubCell"/>
</dbReference>
<evidence type="ECO:0000256" key="4">
    <source>
        <dbReference type="SAM" id="Phobius"/>
    </source>
</evidence>
<keyword evidence="5" id="KW-0732">Signal</keyword>
<protein>
    <recommendedName>
        <fullName evidence="6">Ig-like domain-containing protein</fullName>
    </recommendedName>
</protein>
<dbReference type="CDD" id="cd05716">
    <property type="entry name" value="IgV_pIgR_like"/>
    <property type="match status" value="2"/>
</dbReference>
<dbReference type="PANTHER" id="PTHR11860">
    <property type="entry name" value="POLYMERIC-IMMUNOGLOBULIN RECEPTOR"/>
    <property type="match status" value="1"/>
</dbReference>
<evidence type="ECO:0000256" key="2">
    <source>
        <dbReference type="ARBA" id="ARBA00022692"/>
    </source>
</evidence>
<keyword evidence="2 4" id="KW-0812">Transmembrane</keyword>
<dbReference type="Proteomes" id="UP001557470">
    <property type="component" value="Unassembled WGS sequence"/>
</dbReference>
<dbReference type="PANTHER" id="PTHR11860:SF87">
    <property type="entry name" value="CMRF35-LIKE MOLECULE 8"/>
    <property type="match status" value="1"/>
</dbReference>
<dbReference type="Gene3D" id="2.60.40.10">
    <property type="entry name" value="Immunoglobulins"/>
    <property type="match status" value="2"/>
</dbReference>
<dbReference type="Pfam" id="PF07686">
    <property type="entry name" value="V-set"/>
    <property type="match status" value="2"/>
</dbReference>
<keyword evidence="3 4" id="KW-0472">Membrane</keyword>
<organism evidence="7 8">
    <name type="scientific">Umbra pygmaea</name>
    <name type="common">Eastern mudminnow</name>
    <dbReference type="NCBI Taxonomy" id="75934"/>
    <lineage>
        <taxon>Eukaryota</taxon>
        <taxon>Metazoa</taxon>
        <taxon>Chordata</taxon>
        <taxon>Craniata</taxon>
        <taxon>Vertebrata</taxon>
        <taxon>Euteleostomi</taxon>
        <taxon>Actinopterygii</taxon>
        <taxon>Neopterygii</taxon>
        <taxon>Teleostei</taxon>
        <taxon>Protacanthopterygii</taxon>
        <taxon>Esociformes</taxon>
        <taxon>Umbridae</taxon>
        <taxon>Umbra</taxon>
    </lineage>
</organism>
<accession>A0ABD0Y688</accession>
<name>A0ABD0Y688_UMBPY</name>
<evidence type="ECO:0000256" key="3">
    <source>
        <dbReference type="ARBA" id="ARBA00023136"/>
    </source>
</evidence>
<feature type="domain" description="Ig-like" evidence="6">
    <location>
        <begin position="4"/>
        <end position="119"/>
    </location>
</feature>
<dbReference type="InterPro" id="IPR013783">
    <property type="entry name" value="Ig-like_fold"/>
</dbReference>
<dbReference type="InterPro" id="IPR013106">
    <property type="entry name" value="Ig_V-set"/>
</dbReference>
<feature type="signal peptide" evidence="5">
    <location>
        <begin position="1"/>
        <end position="20"/>
    </location>
</feature>
<comment type="subcellular location">
    <subcellularLocation>
        <location evidence="1">Membrane</location>
    </subcellularLocation>
</comment>
<evidence type="ECO:0000259" key="6">
    <source>
        <dbReference type="PROSITE" id="PS50835"/>
    </source>
</evidence>
<evidence type="ECO:0000256" key="5">
    <source>
        <dbReference type="SAM" id="SignalP"/>
    </source>
</evidence>
<comment type="caution">
    <text evidence="7">The sequence shown here is derived from an EMBL/GenBank/DDBJ whole genome shotgun (WGS) entry which is preliminary data.</text>
</comment>
<gene>
    <name evidence="7" type="ORF">UPYG_G00029180</name>
</gene>
<sequence>MFSPYLLILVFIYWPWGCNSLWTVTKSTAKTGTNITIPCHYHRMFKANFKYWCKGRSWALCTVVASTDPKWRRGGVSITDIPEELVFTVTMQNLRETDTNRYWCALKVGGFGKPDVRVSVELIITKTSPDLSVVDGRVSGEEGANVSIQCLYSDPLRDRAKWWCRSGDRHSCQTQTQIETSQNASVVIRDGKNGEFNVTFSNLERKDAGWYWCSVGDLQAPVHLNVIQRATMHGNISAVTTPRMLHSSFSSFETSTFTSTLKKTSHPSTVVSVLTSTSSYDSSSLYPAVSIRNIPIQYSISTALLSKTVQPKSTESNTTVIQQIYHHRNIPWHVPILIVLVLVLLGIFVLAAVNLWRTYSKMNVARSIEGEMAELVINQDEKYQ</sequence>
<dbReference type="PROSITE" id="PS50835">
    <property type="entry name" value="IG_LIKE"/>
    <property type="match status" value="2"/>
</dbReference>